<comment type="caution">
    <text evidence="2">The sequence shown here is derived from an EMBL/GenBank/DDBJ whole genome shotgun (WGS) entry which is preliminary data.</text>
</comment>
<gene>
    <name evidence="2" type="ORF">V6E02_06115</name>
</gene>
<keyword evidence="3" id="KW-1185">Reference proteome</keyword>
<sequence length="345" mass="37131">MTYSHPSLAADHAAAQRGQALARDAFSVELQPAADAPDGALTPPEWVHLIPAGTFSGRDGRGPYRLDARAVLDAFAAHGADLPVDYDHQSLEAEAKAGPVPAAGWIKELSAREDGIWARVEWTPAAAQHLTNKEYRYLSPVFRYDRKTGRVVALDGAGLTHNPNLYLKAAASRKETHAVEDDILERLIVMLNLPVTATADDVAAELQKLIDRLTAAEAAAQAAQSRQPDPAEYVPVAMHRQVAEQLAALQAEVARRDAEAAVSEAMSARKIAPALKDWALAYASRDLEGFKAFVAAAPEIVPEGELRRTQSAHAALLTDEDRLAAKLLGIDEAAFAAHKQTLIKE</sequence>
<keyword evidence="2" id="KW-0378">Hydrolase</keyword>
<name>A0ABV0EDP2_9BURK</name>
<keyword evidence="1" id="KW-0175">Coiled coil</keyword>
<keyword evidence="2" id="KW-0645">Protease</keyword>
<dbReference type="Pfam" id="PF10123">
    <property type="entry name" value="Mu-like_Pro"/>
    <property type="match status" value="1"/>
</dbReference>
<protein>
    <submittedName>
        <fullName evidence="2">Phage protease</fullName>
    </submittedName>
</protein>
<dbReference type="PIRSF" id="PIRSF016624">
    <property type="entry name" value="Mu_prophg_I"/>
    <property type="match status" value="1"/>
</dbReference>
<reference evidence="2 3" key="1">
    <citation type="submission" date="2024-02" db="EMBL/GenBank/DDBJ databases">
        <title>New thermophilic sulfur-oxidizing bacteria from a hot springs of the Uzon caldera (Kamchatka, Russia).</title>
        <authorList>
            <person name="Dukat A.M."/>
            <person name="Elcheninov A.G."/>
            <person name="Frolov E.N."/>
        </authorList>
    </citation>
    <scope>NUCLEOTIDE SEQUENCE [LARGE SCALE GENOMIC DNA]</scope>
    <source>
        <strain evidence="2 3">AK1</strain>
    </source>
</reference>
<feature type="coiled-coil region" evidence="1">
    <location>
        <begin position="199"/>
        <end position="226"/>
    </location>
</feature>
<organism evidence="2 3">
    <name type="scientific">Thiobacter aerophilum</name>
    <dbReference type="NCBI Taxonomy" id="3121275"/>
    <lineage>
        <taxon>Bacteria</taxon>
        <taxon>Pseudomonadati</taxon>
        <taxon>Pseudomonadota</taxon>
        <taxon>Betaproteobacteria</taxon>
        <taxon>Burkholderiales</taxon>
        <taxon>Thiobacteraceae</taxon>
        <taxon>Thiobacter</taxon>
    </lineage>
</organism>
<dbReference type="EMBL" id="JBAJEX010000003">
    <property type="protein sequence ID" value="MEO1766785.1"/>
    <property type="molecule type" value="Genomic_DNA"/>
</dbReference>
<dbReference type="GO" id="GO:0006508">
    <property type="term" value="P:proteolysis"/>
    <property type="evidence" value="ECO:0007669"/>
    <property type="project" value="UniProtKB-KW"/>
</dbReference>
<dbReference type="Proteomes" id="UP001482231">
    <property type="component" value="Unassembled WGS sequence"/>
</dbReference>
<dbReference type="InterPro" id="IPR012106">
    <property type="entry name" value="Phage_Mu_Gp1"/>
</dbReference>
<dbReference type="GO" id="GO:0008233">
    <property type="term" value="F:peptidase activity"/>
    <property type="evidence" value="ECO:0007669"/>
    <property type="project" value="UniProtKB-KW"/>
</dbReference>
<accession>A0ABV0EDP2</accession>
<dbReference type="RefSeq" id="WP_347307892.1">
    <property type="nucleotide sequence ID" value="NZ_JBAJEX010000003.1"/>
</dbReference>
<evidence type="ECO:0000256" key="1">
    <source>
        <dbReference type="SAM" id="Coils"/>
    </source>
</evidence>
<proteinExistence type="predicted"/>
<evidence type="ECO:0000313" key="2">
    <source>
        <dbReference type="EMBL" id="MEO1766785.1"/>
    </source>
</evidence>
<evidence type="ECO:0000313" key="3">
    <source>
        <dbReference type="Proteomes" id="UP001482231"/>
    </source>
</evidence>